<keyword evidence="7" id="KW-1185">Reference proteome</keyword>
<dbReference type="HAMAP" id="MF_01477">
    <property type="entry name" value="Iojap_RsfS"/>
    <property type="match status" value="1"/>
</dbReference>
<sequence>MPKVVCHSYRVLSSVVKKNISLRHTGVFRRDCSVYTRQSSASCLQRPHVLTYSVDTRRCFSDGYSETTEETQQVESESKISSQSKLSFCLDVLVSLLRQENAVDICVIKVPDQIKYAQYFIVTSGISTRHIRAMALYAIKVYKFMKKKEDPNVKLEGKDSEDWICVDFGDIVVHLMLPETRDIYELEKLWTLRSYDEQLMNMPEEKLPEDFIAEVDITK</sequence>
<dbReference type="SUPFAM" id="SSF81301">
    <property type="entry name" value="Nucleotidyltransferase"/>
    <property type="match status" value="1"/>
</dbReference>
<dbReference type="Proteomes" id="UP000265120">
    <property type="component" value="Chromosome 13"/>
</dbReference>
<dbReference type="InterPro" id="IPR004394">
    <property type="entry name" value="Iojap/RsfS/C7orf30"/>
</dbReference>
<evidence type="ECO:0000313" key="6">
    <source>
        <dbReference type="Ensembl" id="ENSCSEP00000006704.1"/>
    </source>
</evidence>
<organism evidence="6 7">
    <name type="scientific">Cynoglossus semilaevis</name>
    <name type="common">Tongue sole</name>
    <dbReference type="NCBI Taxonomy" id="244447"/>
    <lineage>
        <taxon>Eukaryota</taxon>
        <taxon>Metazoa</taxon>
        <taxon>Chordata</taxon>
        <taxon>Craniata</taxon>
        <taxon>Vertebrata</taxon>
        <taxon>Euteleostomi</taxon>
        <taxon>Actinopterygii</taxon>
        <taxon>Neopterygii</taxon>
        <taxon>Teleostei</taxon>
        <taxon>Neoteleostei</taxon>
        <taxon>Acanthomorphata</taxon>
        <taxon>Carangaria</taxon>
        <taxon>Pleuronectiformes</taxon>
        <taxon>Pleuronectoidei</taxon>
        <taxon>Cynoglossidae</taxon>
        <taxon>Cynoglossinae</taxon>
        <taxon>Cynoglossus</taxon>
    </lineage>
</organism>
<comment type="subcellular location">
    <subcellularLocation>
        <location evidence="1">Mitochondrion</location>
    </subcellularLocation>
</comment>
<evidence type="ECO:0000256" key="4">
    <source>
        <dbReference type="ARBA" id="ARBA00053669"/>
    </source>
</evidence>
<name>A0A3P8UY06_CYNSE</name>
<dbReference type="GeneTree" id="ENSGT00390000015035"/>
<comment type="function">
    <text evidence="4">Required for normal mitochondrial ribosome function and mitochondrial translation. May play a role in ribosome biogenesis by preventing premature association of the 28S and 39S ribosomal subunits. Interacts with mitochondrial ribosomal protein uL14m (MRPL14), probably blocking formation of intersubunit bridge B8, preventing association of the 28S and 39S ribosomal subunits. Addition to isolated mitochondrial ribosomal subunits partially inhibits translation, probably by interfering with the association of the 28S and 39S ribosomal subunits and the formation of functional ribosomes. May also participate in the assembly and/or regulation of the stability of the large subunit of the mitochondrial ribosome. May function as a ribosomal silencing factor.</text>
</comment>
<evidence type="ECO:0000256" key="3">
    <source>
        <dbReference type="ARBA" id="ARBA00023128"/>
    </source>
</evidence>
<dbReference type="OMA" id="KCVFRAA"/>
<dbReference type="GO" id="GO:0005739">
    <property type="term" value="C:mitochondrion"/>
    <property type="evidence" value="ECO:0007669"/>
    <property type="project" value="UniProtKB-SubCell"/>
</dbReference>
<proteinExistence type="inferred from homology"/>
<keyword evidence="3" id="KW-0496">Mitochondrion</keyword>
<reference evidence="6 7" key="1">
    <citation type="journal article" date="2014" name="Nat. Genet.">
        <title>Whole-genome sequence of a flatfish provides insights into ZW sex chromosome evolution and adaptation to a benthic lifestyle.</title>
        <authorList>
            <person name="Chen S."/>
            <person name="Zhang G."/>
            <person name="Shao C."/>
            <person name="Huang Q."/>
            <person name="Liu G."/>
            <person name="Zhang P."/>
            <person name="Song W."/>
            <person name="An N."/>
            <person name="Chalopin D."/>
            <person name="Volff J.N."/>
            <person name="Hong Y."/>
            <person name="Li Q."/>
            <person name="Sha Z."/>
            <person name="Zhou H."/>
            <person name="Xie M."/>
            <person name="Yu Q."/>
            <person name="Liu Y."/>
            <person name="Xiang H."/>
            <person name="Wang N."/>
            <person name="Wu K."/>
            <person name="Yang C."/>
            <person name="Zhou Q."/>
            <person name="Liao X."/>
            <person name="Yang L."/>
            <person name="Hu Q."/>
            <person name="Zhang J."/>
            <person name="Meng L."/>
            <person name="Jin L."/>
            <person name="Tian Y."/>
            <person name="Lian J."/>
            <person name="Yang J."/>
            <person name="Miao G."/>
            <person name="Liu S."/>
            <person name="Liang Z."/>
            <person name="Yan F."/>
            <person name="Li Y."/>
            <person name="Sun B."/>
            <person name="Zhang H."/>
            <person name="Zhang J."/>
            <person name="Zhu Y."/>
            <person name="Du M."/>
            <person name="Zhao Y."/>
            <person name="Schartl M."/>
            <person name="Tang Q."/>
            <person name="Wang J."/>
        </authorList>
    </citation>
    <scope>NUCLEOTIDE SEQUENCE</scope>
</reference>
<dbReference type="Pfam" id="PF02410">
    <property type="entry name" value="RsfS"/>
    <property type="match status" value="1"/>
</dbReference>
<dbReference type="Gene3D" id="3.30.460.10">
    <property type="entry name" value="Beta Polymerase, domain 2"/>
    <property type="match status" value="1"/>
</dbReference>
<reference evidence="6" key="3">
    <citation type="submission" date="2025-09" db="UniProtKB">
        <authorList>
            <consortium name="Ensembl"/>
        </authorList>
    </citation>
    <scope>IDENTIFICATION</scope>
</reference>
<evidence type="ECO:0000256" key="5">
    <source>
        <dbReference type="ARBA" id="ARBA00073331"/>
    </source>
</evidence>
<evidence type="ECO:0000256" key="2">
    <source>
        <dbReference type="ARBA" id="ARBA00010574"/>
    </source>
</evidence>
<evidence type="ECO:0000313" key="7">
    <source>
        <dbReference type="Proteomes" id="UP000265120"/>
    </source>
</evidence>
<comment type="similarity">
    <text evidence="2">Belongs to the Iojap/RsfS family.</text>
</comment>
<dbReference type="GO" id="GO:0017148">
    <property type="term" value="P:negative regulation of translation"/>
    <property type="evidence" value="ECO:0007669"/>
    <property type="project" value="TreeGrafter"/>
</dbReference>
<dbReference type="AlphaFoldDB" id="A0A3P8UY06"/>
<dbReference type="InterPro" id="IPR043519">
    <property type="entry name" value="NT_sf"/>
</dbReference>
<accession>A0A3P8UY06</accession>
<dbReference type="FunFam" id="3.30.460.10:FF:000018">
    <property type="entry name" value="Mitochondrial assembly of ribosomal large subunit 1"/>
    <property type="match status" value="1"/>
</dbReference>
<dbReference type="PANTHER" id="PTHR21043:SF0">
    <property type="entry name" value="MITOCHONDRIAL ASSEMBLY OF RIBOSOMAL LARGE SUBUNIT PROTEIN 1"/>
    <property type="match status" value="1"/>
</dbReference>
<dbReference type="GO" id="GO:0043023">
    <property type="term" value="F:ribosomal large subunit binding"/>
    <property type="evidence" value="ECO:0007669"/>
    <property type="project" value="TreeGrafter"/>
</dbReference>
<reference evidence="6" key="2">
    <citation type="submission" date="2025-08" db="UniProtKB">
        <authorList>
            <consortium name="Ensembl"/>
        </authorList>
    </citation>
    <scope>IDENTIFICATION</scope>
</reference>
<evidence type="ECO:0000256" key="1">
    <source>
        <dbReference type="ARBA" id="ARBA00004173"/>
    </source>
</evidence>
<protein>
    <recommendedName>
        <fullName evidence="5">Mitochondrial assembly of ribosomal large subunit protein 1</fullName>
    </recommendedName>
</protein>
<dbReference type="GO" id="GO:0090071">
    <property type="term" value="P:negative regulation of ribosome biogenesis"/>
    <property type="evidence" value="ECO:0007669"/>
    <property type="project" value="TreeGrafter"/>
</dbReference>
<dbReference type="NCBIfam" id="TIGR00090">
    <property type="entry name" value="rsfS_iojap_ybeB"/>
    <property type="match status" value="1"/>
</dbReference>
<dbReference type="PANTHER" id="PTHR21043">
    <property type="entry name" value="IOJAP SUPERFAMILY ORTHOLOG"/>
    <property type="match status" value="1"/>
</dbReference>
<dbReference type="Ensembl" id="ENSCSET00000006778.1">
    <property type="protein sequence ID" value="ENSCSEP00000006704.1"/>
    <property type="gene ID" value="ENSCSEG00000004324.1"/>
</dbReference>